<feature type="transmembrane region" description="Helical" evidence="1">
    <location>
        <begin position="6"/>
        <end position="22"/>
    </location>
</feature>
<dbReference type="RefSeq" id="WP_066825288.1">
    <property type="nucleotide sequence ID" value="NZ_LTBA01000018.1"/>
</dbReference>
<organism evidence="2 3">
    <name type="scientific">Clostridium tepidiprofundi DSM 19306</name>
    <dbReference type="NCBI Taxonomy" id="1121338"/>
    <lineage>
        <taxon>Bacteria</taxon>
        <taxon>Bacillati</taxon>
        <taxon>Bacillota</taxon>
        <taxon>Clostridia</taxon>
        <taxon>Eubacteriales</taxon>
        <taxon>Clostridiaceae</taxon>
        <taxon>Clostridium</taxon>
    </lineage>
</organism>
<dbReference type="STRING" id="1121338.CLTEP_16740"/>
<protein>
    <submittedName>
        <fullName evidence="2">Uncharacterized protein</fullName>
    </submittedName>
</protein>
<keyword evidence="1" id="KW-1133">Transmembrane helix</keyword>
<gene>
    <name evidence="2" type="ORF">CLTEP_16740</name>
</gene>
<evidence type="ECO:0000313" key="3">
    <source>
        <dbReference type="Proteomes" id="UP000075531"/>
    </source>
</evidence>
<dbReference type="EMBL" id="LTBA01000018">
    <property type="protein sequence ID" value="KYH34350.1"/>
    <property type="molecule type" value="Genomic_DNA"/>
</dbReference>
<proteinExistence type="predicted"/>
<keyword evidence="3" id="KW-1185">Reference proteome</keyword>
<keyword evidence="1" id="KW-0812">Transmembrane</keyword>
<reference evidence="2 3" key="1">
    <citation type="submission" date="2016-02" db="EMBL/GenBank/DDBJ databases">
        <title>Genome sequence of Clostridium tepidiprofundi DSM 19306.</title>
        <authorList>
            <person name="Poehlein A."/>
            <person name="Daniel R."/>
        </authorList>
    </citation>
    <scope>NUCLEOTIDE SEQUENCE [LARGE SCALE GENOMIC DNA]</scope>
    <source>
        <strain evidence="2 3">DSM 19306</strain>
    </source>
</reference>
<sequence length="103" mass="11812">MKNFIISAGIDIVIIFVSYYIFRSIISGPTRHKMYEKFMSSFAKFIIYIFIATVAITATTAFIIYRTRYIPYLNIIASMLVSVLVGFIMSTVPTRGYGDQQNR</sequence>
<dbReference type="AlphaFoldDB" id="A0A151B3I6"/>
<keyword evidence="1" id="KW-0472">Membrane</keyword>
<dbReference type="Proteomes" id="UP000075531">
    <property type="component" value="Unassembled WGS sequence"/>
</dbReference>
<comment type="caution">
    <text evidence="2">The sequence shown here is derived from an EMBL/GenBank/DDBJ whole genome shotgun (WGS) entry which is preliminary data.</text>
</comment>
<evidence type="ECO:0000256" key="1">
    <source>
        <dbReference type="SAM" id="Phobius"/>
    </source>
</evidence>
<dbReference type="PATRIC" id="fig|1121338.3.peg.1722"/>
<evidence type="ECO:0000313" key="2">
    <source>
        <dbReference type="EMBL" id="KYH34350.1"/>
    </source>
</evidence>
<feature type="transmembrane region" description="Helical" evidence="1">
    <location>
        <begin position="42"/>
        <end position="65"/>
    </location>
</feature>
<dbReference type="OrthoDB" id="1934572at2"/>
<accession>A0A151B3I6</accession>
<name>A0A151B3I6_9CLOT</name>
<feature type="transmembrane region" description="Helical" evidence="1">
    <location>
        <begin position="71"/>
        <end position="93"/>
    </location>
</feature>